<dbReference type="HOGENOM" id="CLU_2250802_0_0_1"/>
<evidence type="ECO:0000256" key="1">
    <source>
        <dbReference type="SAM" id="Phobius"/>
    </source>
</evidence>
<gene>
    <name evidence="2" type="ORF">NEQG_01959</name>
</gene>
<evidence type="ECO:0000313" key="2">
    <source>
        <dbReference type="EMBL" id="EIJ87887.1"/>
    </source>
</evidence>
<dbReference type="Proteomes" id="UP000002872">
    <property type="component" value="Unassembled WGS sequence"/>
</dbReference>
<feature type="transmembrane region" description="Helical" evidence="1">
    <location>
        <begin position="74"/>
        <end position="95"/>
    </location>
</feature>
<dbReference type="InParanoid" id="I3EF90"/>
<reference evidence="2" key="1">
    <citation type="submission" date="2011-01" db="EMBL/GenBank/DDBJ databases">
        <title>The Genome Sequence of Nematocida parisii strain ERTm3.</title>
        <authorList>
            <consortium name="The Broad Institute Genome Sequencing Platform"/>
            <consortium name="The Broad Institute Genome Sequencing Center for Infectious Disease"/>
            <person name="Cuomo C."/>
            <person name="Troemel E."/>
            <person name="Young S.K."/>
            <person name="Zeng Q."/>
            <person name="Gargeya S."/>
            <person name="Fitzgerald M."/>
            <person name="Haas B."/>
            <person name="Abouelleil A."/>
            <person name="Alvarado L."/>
            <person name="Arachchi H.M."/>
            <person name="Berlin A."/>
            <person name="Chapman S.B."/>
            <person name="Gearin G."/>
            <person name="Goldberg J."/>
            <person name="Griggs A."/>
            <person name="Gujja S."/>
            <person name="Hansen M."/>
            <person name="Heiman D."/>
            <person name="Howarth C."/>
            <person name="Larimer J."/>
            <person name="Lui A."/>
            <person name="MacDonald P.J.P."/>
            <person name="McCowen C."/>
            <person name="Montmayeur A."/>
            <person name="Murphy C."/>
            <person name="Neiman D."/>
            <person name="Pearson M."/>
            <person name="Priest M."/>
            <person name="Roberts A."/>
            <person name="Saif S."/>
            <person name="Shea T."/>
            <person name="Sisk P."/>
            <person name="Stolte C."/>
            <person name="Sykes S."/>
            <person name="Wortman J."/>
            <person name="Nusbaum C."/>
            <person name="Birren B."/>
        </authorList>
    </citation>
    <scope>NUCLEOTIDE SEQUENCE</scope>
    <source>
        <strain evidence="2">ERTm3</strain>
    </source>
</reference>
<protein>
    <submittedName>
        <fullName evidence="2">Uncharacterized protein</fullName>
    </submittedName>
</protein>
<feature type="transmembrane region" description="Helical" evidence="1">
    <location>
        <begin position="31"/>
        <end position="53"/>
    </location>
</feature>
<dbReference type="VEuPathDB" id="MicrosporidiaDB:NEQG_01959"/>
<sequence length="104" mass="12057">MYSKFLLQCGLSVILGIIFSIYSNFILLKEVIVIFLFLSILQLILSLCEVCFTPYDDEPSDAFFNTQGPLKTELYCILYYIMTFTVITLSTRILYLVEIYIHSV</sequence>
<name>I3EF90_NEMP3</name>
<dbReference type="AlphaFoldDB" id="I3EF90"/>
<keyword evidence="1" id="KW-0472">Membrane</keyword>
<dbReference type="EMBL" id="GL870880">
    <property type="protein sequence ID" value="EIJ87887.1"/>
    <property type="molecule type" value="Genomic_DNA"/>
</dbReference>
<evidence type="ECO:0000313" key="3">
    <source>
        <dbReference type="Proteomes" id="UP000002872"/>
    </source>
</evidence>
<accession>I3EF90</accession>
<keyword evidence="1" id="KW-0812">Transmembrane</keyword>
<feature type="transmembrane region" description="Helical" evidence="1">
    <location>
        <begin position="5"/>
        <end position="25"/>
    </location>
</feature>
<dbReference type="OrthoDB" id="10490686at2759"/>
<proteinExistence type="predicted"/>
<keyword evidence="3" id="KW-1185">Reference proteome</keyword>
<keyword evidence="1" id="KW-1133">Transmembrane helix</keyword>
<organism evidence="2 3">
    <name type="scientific">Nematocida parisii (strain ERTm3)</name>
    <name type="common">Nematode killer fungus</name>
    <dbReference type="NCBI Taxonomy" id="935791"/>
    <lineage>
        <taxon>Eukaryota</taxon>
        <taxon>Fungi</taxon>
        <taxon>Fungi incertae sedis</taxon>
        <taxon>Microsporidia</taxon>
        <taxon>Nematocida</taxon>
    </lineage>
</organism>